<evidence type="ECO:0000256" key="5">
    <source>
        <dbReference type="SAM" id="MobiDB-lite"/>
    </source>
</evidence>
<dbReference type="PROSITE" id="PS50048">
    <property type="entry name" value="ZN2_CY6_FUNGAL_2"/>
    <property type="match status" value="1"/>
</dbReference>
<dbReference type="Proteomes" id="UP000315522">
    <property type="component" value="Unassembled WGS sequence"/>
</dbReference>
<dbReference type="PROSITE" id="PS00463">
    <property type="entry name" value="ZN2_CY6_FUNGAL_1"/>
    <property type="match status" value="1"/>
</dbReference>
<proteinExistence type="predicted"/>
<feature type="region of interest" description="Disordered" evidence="5">
    <location>
        <begin position="1"/>
        <end position="24"/>
    </location>
</feature>
<dbReference type="GO" id="GO:0003677">
    <property type="term" value="F:DNA binding"/>
    <property type="evidence" value="ECO:0007669"/>
    <property type="project" value="InterPro"/>
</dbReference>
<dbReference type="GO" id="GO:0000981">
    <property type="term" value="F:DNA-binding transcription factor activity, RNA polymerase II-specific"/>
    <property type="evidence" value="ECO:0007669"/>
    <property type="project" value="InterPro"/>
</dbReference>
<gene>
    <name evidence="7" type="primary">sdnS_1</name>
    <name evidence="7" type="ORF">LAWI1_G002564</name>
</gene>
<organism evidence="7 8">
    <name type="scientific">Lachnellula willkommii</name>
    <dbReference type="NCBI Taxonomy" id="215461"/>
    <lineage>
        <taxon>Eukaryota</taxon>
        <taxon>Fungi</taxon>
        <taxon>Dikarya</taxon>
        <taxon>Ascomycota</taxon>
        <taxon>Pezizomycotina</taxon>
        <taxon>Leotiomycetes</taxon>
        <taxon>Helotiales</taxon>
        <taxon>Lachnaceae</taxon>
        <taxon>Lachnellula</taxon>
    </lineage>
</organism>
<dbReference type="InterPro" id="IPR007219">
    <property type="entry name" value="XnlR_reg_dom"/>
</dbReference>
<evidence type="ECO:0000256" key="1">
    <source>
        <dbReference type="ARBA" id="ARBA00022723"/>
    </source>
</evidence>
<name>A0A559MEJ0_9HELO</name>
<dbReference type="SUPFAM" id="SSF57701">
    <property type="entry name" value="Zn2/Cys6 DNA-binding domain"/>
    <property type="match status" value="1"/>
</dbReference>
<feature type="domain" description="Zn(2)-C6 fungal-type" evidence="6">
    <location>
        <begin position="24"/>
        <end position="55"/>
    </location>
</feature>
<feature type="compositionally biased region" description="Polar residues" evidence="5">
    <location>
        <begin position="145"/>
        <end position="162"/>
    </location>
</feature>
<dbReference type="SMART" id="SM00906">
    <property type="entry name" value="Fungal_trans"/>
    <property type="match status" value="1"/>
</dbReference>
<keyword evidence="1" id="KW-0479">Metal-binding</keyword>
<dbReference type="Pfam" id="PF04082">
    <property type="entry name" value="Fungal_trans"/>
    <property type="match status" value="1"/>
</dbReference>
<evidence type="ECO:0000256" key="2">
    <source>
        <dbReference type="ARBA" id="ARBA00023015"/>
    </source>
</evidence>
<evidence type="ECO:0000256" key="3">
    <source>
        <dbReference type="ARBA" id="ARBA00023163"/>
    </source>
</evidence>
<dbReference type="SMART" id="SM00066">
    <property type="entry name" value="GAL4"/>
    <property type="match status" value="1"/>
</dbReference>
<dbReference type="InterPro" id="IPR036864">
    <property type="entry name" value="Zn2-C6_fun-type_DNA-bd_sf"/>
</dbReference>
<evidence type="ECO:0000256" key="4">
    <source>
        <dbReference type="ARBA" id="ARBA00023242"/>
    </source>
</evidence>
<feature type="region of interest" description="Disordered" evidence="5">
    <location>
        <begin position="141"/>
        <end position="167"/>
    </location>
</feature>
<keyword evidence="2" id="KW-0805">Transcription regulation</keyword>
<evidence type="ECO:0000313" key="8">
    <source>
        <dbReference type="Proteomes" id="UP000315522"/>
    </source>
</evidence>
<dbReference type="CDD" id="cd12148">
    <property type="entry name" value="fungal_TF_MHR"/>
    <property type="match status" value="1"/>
</dbReference>
<accession>A0A559MEJ0</accession>
<sequence>MSGSSFSSPGAEPPRKRVRKGTRSCWECKRRKIKCQLSSEDVPVCSGCLARGTTCLSQEYPEEREPSSNAQMGERLGRVERLLETLVAKVTQYEEEDKVQQDILTPESMGTEDLTPYALASSGVSQETPFMSLFDNSVLGRRENGPSSIPTPAQSSSGNKTPSCRPPKIDRIRQTLIDVLPSQRDVQLISQNSSCWLLIHCMSMQTSSVFCDNDPSVLPPIFDLAEISKKHPTIIARTILYLAVCLQQLNPDFDTKLLHLLPSVEARMERYLATVSSLITSDDELVSTMEGLECLSLQGVYHINAGNPRRAWLTFRRALNIGQLMGIHRRTTEIPNGQEMWFQIFQADRYLALLLGLPVGSPDNDFGPDETFQNPAIDKNLLFSRKLSQLTALVIDRNQSESSNAYATTQQIDEKLDNLAKNMPESWWAIPTFFAEEGTPKAAEQFDRLLTQVWYFQLEALVHLPFMLRAATERRYEYSKFSCLKSSREMIYRYLAMRSTTNSRFCCKVVDFGALTATVTLFLGLIEPSQGDETTETRLQKDNDRKLIHTVLKSLEMMSDGGKNIIASQSSVVIRSLLAVDSPSGRMAGNLRLTIPYFGTISIVRPPATKSPPTPPNLTPYAEKRQTIITLDSNLQLKGAENSNAWPGIMPLPSHDPVNMPVVSFTSSQYPSLVPDQLMQDWGLQEADNLFFDSLLNTDIDGNWVL</sequence>
<dbReference type="GO" id="GO:0008270">
    <property type="term" value="F:zinc ion binding"/>
    <property type="evidence" value="ECO:0007669"/>
    <property type="project" value="InterPro"/>
</dbReference>
<dbReference type="Pfam" id="PF00172">
    <property type="entry name" value="Zn_clus"/>
    <property type="match status" value="1"/>
</dbReference>
<evidence type="ECO:0000259" key="6">
    <source>
        <dbReference type="PROSITE" id="PS50048"/>
    </source>
</evidence>
<dbReference type="Gene3D" id="4.10.240.10">
    <property type="entry name" value="Zn(2)-C6 fungal-type DNA-binding domain"/>
    <property type="match status" value="1"/>
</dbReference>
<dbReference type="InterPro" id="IPR001138">
    <property type="entry name" value="Zn2Cys6_DnaBD"/>
</dbReference>
<keyword evidence="3" id="KW-0804">Transcription</keyword>
<dbReference type="CDD" id="cd00067">
    <property type="entry name" value="GAL4"/>
    <property type="match status" value="1"/>
</dbReference>
<keyword evidence="4" id="KW-0539">Nucleus</keyword>
<protein>
    <submittedName>
        <fullName evidence="7">Transcription factor</fullName>
    </submittedName>
</protein>
<reference evidence="7 8" key="1">
    <citation type="submission" date="2018-05" db="EMBL/GenBank/DDBJ databases">
        <title>Genome sequencing and assembly of the regulated plant pathogen Lachnellula willkommii and related sister species for the development of diagnostic species identification markers.</title>
        <authorList>
            <person name="Giroux E."/>
            <person name="Bilodeau G."/>
        </authorList>
    </citation>
    <scope>NUCLEOTIDE SEQUENCE [LARGE SCALE GENOMIC DNA]</scope>
    <source>
        <strain evidence="7 8">CBS 172.35</strain>
    </source>
</reference>
<dbReference type="AlphaFoldDB" id="A0A559MEJ0"/>
<keyword evidence="8" id="KW-1185">Reference proteome</keyword>
<comment type="caution">
    <text evidence="7">The sequence shown here is derived from an EMBL/GenBank/DDBJ whole genome shotgun (WGS) entry which is preliminary data.</text>
</comment>
<dbReference type="EMBL" id="QGML01000563">
    <property type="protein sequence ID" value="TVY91381.1"/>
    <property type="molecule type" value="Genomic_DNA"/>
</dbReference>
<dbReference type="GO" id="GO:0006351">
    <property type="term" value="P:DNA-templated transcription"/>
    <property type="evidence" value="ECO:0007669"/>
    <property type="project" value="InterPro"/>
</dbReference>
<dbReference type="PANTHER" id="PTHR47840">
    <property type="entry name" value="ZN(II)2CYS6 TRANSCRIPTION FACTOR (EUROFUNG)-RELATED"/>
    <property type="match status" value="1"/>
</dbReference>
<dbReference type="PANTHER" id="PTHR47840:SF1">
    <property type="entry name" value="ZN(II)2CYS6 TRANSCRIPTION FACTOR (EUROFUNG)"/>
    <property type="match status" value="1"/>
</dbReference>
<evidence type="ECO:0000313" key="7">
    <source>
        <dbReference type="EMBL" id="TVY91381.1"/>
    </source>
</evidence>